<reference evidence="4 5" key="1">
    <citation type="submission" date="2020-05" db="EMBL/GenBank/DDBJ databases">
        <title>Complete genome of Clostridium estertheticum subspecies estertheticum, isolated from Vacuum packed lamb meat from New Zealand imported to Switzerland.</title>
        <authorList>
            <person name="Wambui J."/>
            <person name="Stevens M.J.A."/>
            <person name="Stephan R."/>
        </authorList>
    </citation>
    <scope>NUCLEOTIDE SEQUENCE [LARGE SCALE GENOMIC DNA]</scope>
    <source>
        <strain evidence="4 5">CEST001</strain>
    </source>
</reference>
<protein>
    <submittedName>
        <fullName evidence="4">Fic family protein</fullName>
    </submittedName>
</protein>
<feature type="active site" evidence="1">
    <location>
        <position position="171"/>
    </location>
</feature>
<dbReference type="PANTHER" id="PTHR13504">
    <property type="entry name" value="FIDO DOMAIN-CONTAINING PROTEIN DDB_G0283145"/>
    <property type="match status" value="1"/>
</dbReference>
<keyword evidence="2" id="KW-0067">ATP-binding</keyword>
<feature type="binding site" evidence="2">
    <location>
        <begin position="207"/>
        <end position="208"/>
    </location>
    <ligand>
        <name>ATP</name>
        <dbReference type="ChEBI" id="CHEBI:30616"/>
    </ligand>
</feature>
<feature type="binding site" evidence="2">
    <location>
        <begin position="175"/>
        <end position="182"/>
    </location>
    <ligand>
        <name>ATP</name>
        <dbReference type="ChEBI" id="CHEBI:30616"/>
    </ligand>
</feature>
<keyword evidence="2" id="KW-0547">Nucleotide-binding</keyword>
<gene>
    <name evidence="4" type="ORF">HLQ16_19830</name>
</gene>
<evidence type="ECO:0000256" key="2">
    <source>
        <dbReference type="PIRSR" id="PIRSR640198-2"/>
    </source>
</evidence>
<dbReference type="PROSITE" id="PS51459">
    <property type="entry name" value="FIDO"/>
    <property type="match status" value="1"/>
</dbReference>
<dbReference type="Pfam" id="PF02661">
    <property type="entry name" value="Fic"/>
    <property type="match status" value="1"/>
</dbReference>
<dbReference type="Proteomes" id="UP000531659">
    <property type="component" value="Unassembled WGS sequence"/>
</dbReference>
<feature type="domain" description="Fido" evidence="3">
    <location>
        <begin position="86"/>
        <end position="229"/>
    </location>
</feature>
<dbReference type="EMBL" id="JABEYB010000019">
    <property type="protein sequence ID" value="NNU78166.1"/>
    <property type="molecule type" value="Genomic_DNA"/>
</dbReference>
<dbReference type="SUPFAM" id="SSF140931">
    <property type="entry name" value="Fic-like"/>
    <property type="match status" value="1"/>
</dbReference>
<evidence type="ECO:0000313" key="4">
    <source>
        <dbReference type="EMBL" id="NNU78166.1"/>
    </source>
</evidence>
<organism evidence="4 5">
    <name type="scientific">Clostridium estertheticum</name>
    <dbReference type="NCBI Taxonomy" id="238834"/>
    <lineage>
        <taxon>Bacteria</taxon>
        <taxon>Bacillati</taxon>
        <taxon>Bacillota</taxon>
        <taxon>Clostridia</taxon>
        <taxon>Eubacteriales</taxon>
        <taxon>Clostridiaceae</taxon>
        <taxon>Clostridium</taxon>
    </lineage>
</organism>
<dbReference type="InterPro" id="IPR003812">
    <property type="entry name" value="Fido"/>
</dbReference>
<dbReference type="AlphaFoldDB" id="A0A7Y3WUH1"/>
<evidence type="ECO:0000313" key="5">
    <source>
        <dbReference type="Proteomes" id="UP000531659"/>
    </source>
</evidence>
<feature type="binding site" evidence="2">
    <location>
        <position position="215"/>
    </location>
    <ligand>
        <name>ATP</name>
        <dbReference type="ChEBI" id="CHEBI:30616"/>
    </ligand>
</feature>
<evidence type="ECO:0000256" key="1">
    <source>
        <dbReference type="PIRSR" id="PIRSR640198-1"/>
    </source>
</evidence>
<dbReference type="InterPro" id="IPR036597">
    <property type="entry name" value="Fido-like_dom_sf"/>
</dbReference>
<dbReference type="Gene3D" id="1.10.3290.10">
    <property type="entry name" value="Fido-like domain"/>
    <property type="match status" value="1"/>
</dbReference>
<dbReference type="RefSeq" id="WP_171298753.1">
    <property type="nucleotide sequence ID" value="NZ_CP087098.1"/>
</dbReference>
<accession>A0A7Y3WUH1</accession>
<proteinExistence type="predicted"/>
<feature type="binding site" evidence="2">
    <location>
        <begin position="124"/>
        <end position="127"/>
    </location>
    <ligand>
        <name>ATP</name>
        <dbReference type="ChEBI" id="CHEBI:30616"/>
    </ligand>
</feature>
<dbReference type="InterPro" id="IPR040198">
    <property type="entry name" value="Fido_containing"/>
</dbReference>
<sequence>MIYKDCIKIWEKGLNKDLTNKFFLNFTYCSNKIRNNETKLRDVEFIFKDKRATGFNGDQKTIKEIENHKEIFDNIFELSQENKSKLSINLIKELHYKLMKDCYSNELLSRGEKPGRFKKGDYVVGLHDEASPLGVEEKLSSLLDEINSIVINEDNALEVVSNLYCYFVQIHPFADGNGLLGRLLINYILLGNNLTPVIIFYNNTDEYYLALDYFNKTRKIDKMIEFLEDEAYKTWIKDYNLKIKSLKEFL</sequence>
<dbReference type="GO" id="GO:0005524">
    <property type="term" value="F:ATP binding"/>
    <property type="evidence" value="ECO:0007669"/>
    <property type="project" value="UniProtKB-KW"/>
</dbReference>
<name>A0A7Y3WUH1_9CLOT</name>
<dbReference type="PANTHER" id="PTHR13504:SF38">
    <property type="entry name" value="FIDO DOMAIN-CONTAINING PROTEIN"/>
    <property type="match status" value="1"/>
</dbReference>
<evidence type="ECO:0000259" key="3">
    <source>
        <dbReference type="PROSITE" id="PS51459"/>
    </source>
</evidence>
<comment type="caution">
    <text evidence="4">The sequence shown here is derived from an EMBL/GenBank/DDBJ whole genome shotgun (WGS) entry which is preliminary data.</text>
</comment>